<comment type="caution">
    <text evidence="2">The sequence shown here is derived from an EMBL/GenBank/DDBJ whole genome shotgun (WGS) entry which is preliminary data.</text>
</comment>
<dbReference type="EMBL" id="BONF01000005">
    <property type="protein sequence ID" value="GIF79481.1"/>
    <property type="molecule type" value="Genomic_DNA"/>
</dbReference>
<name>A0A8J3NHP9_9ACTN</name>
<dbReference type="AlphaFoldDB" id="A0A8J3NHP9"/>
<keyword evidence="3" id="KW-1185">Reference proteome</keyword>
<evidence type="ECO:0000313" key="2">
    <source>
        <dbReference type="EMBL" id="GIF79481.1"/>
    </source>
</evidence>
<gene>
    <name evidence="2" type="ORF">Cba03nite_08300</name>
</gene>
<feature type="signal peptide" evidence="1">
    <location>
        <begin position="1"/>
        <end position="24"/>
    </location>
</feature>
<evidence type="ECO:0000256" key="1">
    <source>
        <dbReference type="SAM" id="SignalP"/>
    </source>
</evidence>
<keyword evidence="1" id="KW-0732">Signal</keyword>
<evidence type="ECO:0008006" key="4">
    <source>
        <dbReference type="Google" id="ProtNLM"/>
    </source>
</evidence>
<evidence type="ECO:0000313" key="3">
    <source>
        <dbReference type="Proteomes" id="UP000601223"/>
    </source>
</evidence>
<sequence length="364" mass="38341">MTATADRPPLTRVVSLVAALGASAAMLALDPRQPPPPRRTGEVPLSVAYAGAHVLDTPGTLPDGAAYTPLFFLDAGRSVGTAASPGGADVRLLLRSGDGLRELRRLPRDQAGEFAGFASDGAELVWVELTSDPDGAGRSRIWAARLDGGPARVVTEDTGAVMLFDKQGDLALHDGRVSWMADSGREGYSALRTVPLAGGTPEVRELAGGYAISAWPWLVSESAADAGEVTATNIDSGRRFTVGVRPNELLTCSPSWCRSIVIGSTEASTVIELTRPEGAERVRTVSGAVASAVADVALLDRFEIYTRSSPVVTGSRLLLYDLSTRELVQVSDNAGRVVARGGVLWWSTGDNETLVWHALDLRGL</sequence>
<organism evidence="2 3">
    <name type="scientific">Catellatospora bangladeshensis</name>
    <dbReference type="NCBI Taxonomy" id="310355"/>
    <lineage>
        <taxon>Bacteria</taxon>
        <taxon>Bacillati</taxon>
        <taxon>Actinomycetota</taxon>
        <taxon>Actinomycetes</taxon>
        <taxon>Micromonosporales</taxon>
        <taxon>Micromonosporaceae</taxon>
        <taxon>Catellatospora</taxon>
    </lineage>
</organism>
<accession>A0A8J3NHP9</accession>
<protein>
    <recommendedName>
        <fullName evidence="4">WD40 repeat domain-containing protein</fullName>
    </recommendedName>
</protein>
<dbReference type="Proteomes" id="UP000601223">
    <property type="component" value="Unassembled WGS sequence"/>
</dbReference>
<proteinExistence type="predicted"/>
<reference evidence="2 3" key="1">
    <citation type="submission" date="2021-01" db="EMBL/GenBank/DDBJ databases">
        <title>Whole genome shotgun sequence of Catellatospora bangladeshensis NBRC 107357.</title>
        <authorList>
            <person name="Komaki H."/>
            <person name="Tamura T."/>
        </authorList>
    </citation>
    <scope>NUCLEOTIDE SEQUENCE [LARGE SCALE GENOMIC DNA]</scope>
    <source>
        <strain evidence="2 3">NBRC 107357</strain>
    </source>
</reference>
<dbReference type="SUPFAM" id="SSF69304">
    <property type="entry name" value="Tricorn protease N-terminal domain"/>
    <property type="match status" value="1"/>
</dbReference>
<dbReference type="RefSeq" id="WP_203741932.1">
    <property type="nucleotide sequence ID" value="NZ_BONF01000005.1"/>
</dbReference>
<feature type="chain" id="PRO_5035214557" description="WD40 repeat domain-containing protein" evidence="1">
    <location>
        <begin position="25"/>
        <end position="364"/>
    </location>
</feature>